<proteinExistence type="predicted"/>
<dbReference type="Proteomes" id="UP000315369">
    <property type="component" value="Unassembled WGS sequence"/>
</dbReference>
<dbReference type="EMBL" id="VIFM01000126">
    <property type="protein sequence ID" value="TQF12750.1"/>
    <property type="molecule type" value="Genomic_DNA"/>
</dbReference>
<dbReference type="OrthoDB" id="237364at2"/>
<gene>
    <name evidence="1" type="ORF">FJV41_27390</name>
</gene>
<keyword evidence="2" id="KW-1185">Reference proteome</keyword>
<sequence>MITDTQHPEGNPVETLQSQLRREELELAGSIGAQAIPLKDRILELFRTLPDPLLSAEEVAKLLATPDQATVLEALGALHSEGSLERSQTTSRPLDPEGITLFRIAGKPFSRLKLVGIESRLSNGQSRIQFTCDGRLIRSIAKVDRLDSLSKTGNQRDEIARHVKSIAHGISGGTQVPNSILIILVAEQVADTDEEAPESFVRITPLGDYTRVSSPLDDSATIQEFRPIQIDFPYRRAAFDEEKSALLVDGQQRTAALSLVDIDIVPHFALSVNAQVSTAEEARAVFLVANTTAKIETQFSRALIAAMSESPAYLASERPRALAARSLAIEDPDSPFFNLVQYPGMKAGKKPPVVYNSLFQVLTVFSESSIPLGDKPEQTLAYIAKRGFNLIRQYWPTAWGLKPNDSRLMHAVGLRAMAGLLVNKLESLYPQHGSLEAEALWVDVSTSLKRLQPHLVWTIADTSNALKTAVKTYSDEISSRQNTSQDIAALTKSIKRMSLDLDTEAAKVSTKSKKP</sequence>
<evidence type="ECO:0000313" key="2">
    <source>
        <dbReference type="Proteomes" id="UP000315369"/>
    </source>
</evidence>
<evidence type="ECO:0000313" key="1">
    <source>
        <dbReference type="EMBL" id="TQF12750.1"/>
    </source>
</evidence>
<reference evidence="1 2" key="1">
    <citation type="submission" date="2019-06" db="EMBL/GenBank/DDBJ databases">
        <authorList>
            <person name="Livingstone P."/>
            <person name="Whitworth D."/>
        </authorList>
    </citation>
    <scope>NUCLEOTIDE SEQUENCE [LARGE SCALE GENOMIC DNA]</scope>
    <source>
        <strain evidence="1 2">AM401</strain>
    </source>
</reference>
<dbReference type="NCBIfam" id="TIGR03187">
    <property type="entry name" value="DGQHR"/>
    <property type="match status" value="1"/>
</dbReference>
<organism evidence="1 2">
    <name type="scientific">Myxococcus llanfairpwllgwyngyllgogerychwyrndrobwllllantysiliogogogochensis</name>
    <dbReference type="NCBI Taxonomy" id="2590453"/>
    <lineage>
        <taxon>Bacteria</taxon>
        <taxon>Pseudomonadati</taxon>
        <taxon>Myxococcota</taxon>
        <taxon>Myxococcia</taxon>
        <taxon>Myxococcales</taxon>
        <taxon>Cystobacterineae</taxon>
        <taxon>Myxococcaceae</taxon>
        <taxon>Myxococcus</taxon>
    </lineage>
</organism>
<name>A0A540WUZ8_9BACT</name>
<accession>A0A540WUZ8</accession>
<comment type="caution">
    <text evidence="1">The sequence shown here is derived from an EMBL/GenBank/DDBJ whole genome shotgun (WGS) entry which is preliminary data.</text>
</comment>
<dbReference type="InterPro" id="IPR017601">
    <property type="entry name" value="DGQHR-contain_dom"/>
</dbReference>
<dbReference type="AlphaFoldDB" id="A0A540WUZ8"/>
<protein>
    <submittedName>
        <fullName evidence="1">DGQHR domain-containing protein</fullName>
    </submittedName>
</protein>